<accession>A0A6B8M9Z0</accession>
<proteinExistence type="predicted"/>
<sequence length="190" mass="21708">MSQTSLARTDPELYDVLTSPKLILNYPPESRAYARIDVSLRAYWHSTFDICPELLELSGPDGMSIFSPFMEWARERGVRFTWSYYLWLYVWLRQSAFADRLTKDLLQSLIGASAARWAVRDRSAAMGLVIGCKEVPNLVVGWKCRSLDAGRQVEMIELEEPLPLGDEFFGYFTVAAPEITTFPGWRSLPL</sequence>
<dbReference type="InterPro" id="IPR023973">
    <property type="entry name" value="MbnC-like"/>
</dbReference>
<dbReference type="RefSeq" id="WP_016918166.1">
    <property type="nucleotide sequence ID" value="NZ_CP044331.1"/>
</dbReference>
<gene>
    <name evidence="1" type="primary">mbnC</name>
    <name evidence="1" type="ORF">F7D14_13655</name>
</gene>
<evidence type="ECO:0000313" key="2">
    <source>
        <dbReference type="Proteomes" id="UP000422569"/>
    </source>
</evidence>
<dbReference type="AlphaFoldDB" id="A0A6B8M9Z0"/>
<protein>
    <submittedName>
        <fullName evidence="1">Methanobactin biosynthesis cassette protein MbnC</fullName>
    </submittedName>
</protein>
<dbReference type="KEGG" id="mpar:F7D14_13655"/>
<reference evidence="1 2" key="1">
    <citation type="submission" date="2019-09" db="EMBL/GenBank/DDBJ databases">
        <title>Isolation and complete genome sequencing of Methylocystis species.</title>
        <authorList>
            <person name="Rumah B.L."/>
            <person name="Stead C.E."/>
            <person name="Stevens B.C."/>
            <person name="Minton N.P."/>
            <person name="Grosse-Honebrink A."/>
            <person name="Zhang Y."/>
        </authorList>
    </citation>
    <scope>NUCLEOTIDE SEQUENCE [LARGE SCALE GENOMIC DNA]</scope>
    <source>
        <strain evidence="1 2">BRCS2</strain>
    </source>
</reference>
<name>A0A6B8M9Z0_9HYPH</name>
<organism evidence="1 2">
    <name type="scientific">Methylocystis parvus</name>
    <dbReference type="NCBI Taxonomy" id="134"/>
    <lineage>
        <taxon>Bacteria</taxon>
        <taxon>Pseudomonadati</taxon>
        <taxon>Pseudomonadota</taxon>
        <taxon>Alphaproteobacteria</taxon>
        <taxon>Hyphomicrobiales</taxon>
        <taxon>Methylocystaceae</taxon>
        <taxon>Methylocystis</taxon>
    </lineage>
</organism>
<keyword evidence="2" id="KW-1185">Reference proteome</keyword>
<dbReference type="EMBL" id="CP044331">
    <property type="protein sequence ID" value="QGM98419.1"/>
    <property type="molecule type" value="Genomic_DNA"/>
</dbReference>
<dbReference type="NCBIfam" id="TIGR04160">
    <property type="entry name" value="methbact_MbnC"/>
    <property type="match status" value="1"/>
</dbReference>
<dbReference type="NCBIfam" id="TIGR04061">
    <property type="entry name" value="AZL_007950_fam"/>
    <property type="match status" value="1"/>
</dbReference>
<dbReference type="Proteomes" id="UP000422569">
    <property type="component" value="Chromosome"/>
</dbReference>
<evidence type="ECO:0000313" key="1">
    <source>
        <dbReference type="EMBL" id="QGM98419.1"/>
    </source>
</evidence>